<feature type="non-terminal residue" evidence="2">
    <location>
        <position position="85"/>
    </location>
</feature>
<gene>
    <name evidence="2" type="ORF">CHH61_24225</name>
</gene>
<dbReference type="AlphaFoldDB" id="A0A268R590"/>
<protein>
    <recommendedName>
        <fullName evidence="1">Lantibiotic dehydratase N-terminal domain-containing protein</fullName>
    </recommendedName>
</protein>
<dbReference type="EMBL" id="NPBS01000504">
    <property type="protein sequence ID" value="PAF15378.1"/>
    <property type="molecule type" value="Genomic_DNA"/>
</dbReference>
<evidence type="ECO:0000313" key="2">
    <source>
        <dbReference type="EMBL" id="PAF15378.1"/>
    </source>
</evidence>
<comment type="caution">
    <text evidence="2">The sequence shown here is derived from an EMBL/GenBank/DDBJ whole genome shotgun (WGS) entry which is preliminary data.</text>
</comment>
<evidence type="ECO:0000259" key="1">
    <source>
        <dbReference type="Pfam" id="PF04738"/>
    </source>
</evidence>
<organism evidence="2 3">
    <name type="scientific">Shouchella clausii</name>
    <name type="common">Alkalihalobacillus clausii</name>
    <dbReference type="NCBI Taxonomy" id="79880"/>
    <lineage>
        <taxon>Bacteria</taxon>
        <taxon>Bacillati</taxon>
        <taxon>Bacillota</taxon>
        <taxon>Bacilli</taxon>
        <taxon>Bacillales</taxon>
        <taxon>Bacillaceae</taxon>
        <taxon>Shouchella</taxon>
    </lineage>
</organism>
<dbReference type="InterPro" id="IPR006827">
    <property type="entry name" value="Lant_deHydtase_N"/>
</dbReference>
<dbReference type="Pfam" id="PF04738">
    <property type="entry name" value="Lant_dehydr_N"/>
    <property type="match status" value="1"/>
</dbReference>
<name>A0A268R590_SHOCL</name>
<reference evidence="2 3" key="1">
    <citation type="submission" date="2017-07" db="EMBL/GenBank/DDBJ databases">
        <title>Isolation and whole genome analysis of endospore-forming bacteria from heroin.</title>
        <authorList>
            <person name="Kalinowski J."/>
            <person name="Ahrens B."/>
            <person name="Al-Dilaimi A."/>
            <person name="Winkler A."/>
            <person name="Wibberg D."/>
            <person name="Schleenbecker U."/>
            <person name="Ruckert C."/>
            <person name="Wolfel R."/>
            <person name="Grass G."/>
        </authorList>
    </citation>
    <scope>NUCLEOTIDE SEQUENCE [LARGE SCALE GENOMIC DNA]</scope>
    <source>
        <strain evidence="2 3">7523-2</strain>
    </source>
</reference>
<feature type="domain" description="Lantibiotic dehydratase N-terminal" evidence="1">
    <location>
        <begin position="2"/>
        <end position="84"/>
    </location>
</feature>
<accession>A0A268R590</accession>
<evidence type="ECO:0000313" key="3">
    <source>
        <dbReference type="Proteomes" id="UP000216133"/>
    </source>
</evidence>
<proteinExistence type="predicted"/>
<feature type="non-terminal residue" evidence="2">
    <location>
        <position position="1"/>
    </location>
</feature>
<dbReference type="Proteomes" id="UP000216133">
    <property type="component" value="Unassembled WGS sequence"/>
</dbReference>
<sequence>LRLQVMRNHSLYYNGTRVKLLFHTGFGQLFKDGNNYNKQPTIRFTQVVEHVFRLADKPIAFSVLVHTIKERYPQADTDTITQFIK</sequence>
<dbReference type="RefSeq" id="WP_143118065.1">
    <property type="nucleotide sequence ID" value="NZ_NPBS01000504.1"/>
</dbReference>